<name>A0A0D3IFK7_EMIH1</name>
<dbReference type="KEGG" id="ehx:EMIHUDRAFT_452783"/>
<evidence type="ECO:0000259" key="1">
    <source>
        <dbReference type="SMART" id="SM00824"/>
    </source>
</evidence>
<sequence length="371" mass="40019">MRHRMSKRDVRALRERAVPKAVLHGREDIIVRPRAARAMARLLGAELHMLDANHMSVVEASEQVNALLLRHLRRSQKAWAGRQSRWRAVWSSAWWGGGERAGGQGPGCRERLRSAPSGPDDWHRAEMNEFLPAIREVVFAANHFEALGLPNHKKGHTGRWRLGPRATPLAGPSAESPALVGYSLGCRVAYWMACLLEAEGRPVELVLLDGPAAGDDGYPPRMGGYASEVAEEIRLNMGLAPPPDGRSASLGPQGGGANSAAQAMQFAVMKRSGSFRMLFTLLEDAGEDAAAAAVRLIELPDRVVEPLGPVRAPVLFVHTEQIRENGTAGVLLERVPHATAAKVPGDHFSFITKSATQIAEAVAGWPSPSAG</sequence>
<proteinExistence type="predicted"/>
<evidence type="ECO:0000313" key="2">
    <source>
        <dbReference type="EnsemblProtists" id="EOD10042"/>
    </source>
</evidence>
<feature type="domain" description="Thioesterase TesA-like" evidence="1">
    <location>
        <begin position="129"/>
        <end position="366"/>
    </location>
</feature>
<protein>
    <recommendedName>
        <fullName evidence="1">Thioesterase TesA-like domain-containing protein</fullName>
    </recommendedName>
</protein>
<dbReference type="SMART" id="SM00824">
    <property type="entry name" value="PKS_TE"/>
    <property type="match status" value="1"/>
</dbReference>
<reference evidence="3" key="1">
    <citation type="journal article" date="2013" name="Nature">
        <title>Pan genome of the phytoplankton Emiliania underpins its global distribution.</title>
        <authorList>
            <person name="Read B.A."/>
            <person name="Kegel J."/>
            <person name="Klute M.J."/>
            <person name="Kuo A."/>
            <person name="Lefebvre S.C."/>
            <person name="Maumus F."/>
            <person name="Mayer C."/>
            <person name="Miller J."/>
            <person name="Monier A."/>
            <person name="Salamov A."/>
            <person name="Young J."/>
            <person name="Aguilar M."/>
            <person name="Claverie J.M."/>
            <person name="Frickenhaus S."/>
            <person name="Gonzalez K."/>
            <person name="Herman E.K."/>
            <person name="Lin Y.C."/>
            <person name="Napier J."/>
            <person name="Ogata H."/>
            <person name="Sarno A.F."/>
            <person name="Shmutz J."/>
            <person name="Schroeder D."/>
            <person name="de Vargas C."/>
            <person name="Verret F."/>
            <person name="von Dassow P."/>
            <person name="Valentin K."/>
            <person name="Van de Peer Y."/>
            <person name="Wheeler G."/>
            <person name="Dacks J.B."/>
            <person name="Delwiche C.F."/>
            <person name="Dyhrman S.T."/>
            <person name="Glockner G."/>
            <person name="John U."/>
            <person name="Richards T."/>
            <person name="Worden A.Z."/>
            <person name="Zhang X."/>
            <person name="Grigoriev I.V."/>
            <person name="Allen A.E."/>
            <person name="Bidle K."/>
            <person name="Borodovsky M."/>
            <person name="Bowler C."/>
            <person name="Brownlee C."/>
            <person name="Cock J.M."/>
            <person name="Elias M."/>
            <person name="Gladyshev V.N."/>
            <person name="Groth M."/>
            <person name="Guda C."/>
            <person name="Hadaegh A."/>
            <person name="Iglesias-Rodriguez M.D."/>
            <person name="Jenkins J."/>
            <person name="Jones B.M."/>
            <person name="Lawson T."/>
            <person name="Leese F."/>
            <person name="Lindquist E."/>
            <person name="Lobanov A."/>
            <person name="Lomsadze A."/>
            <person name="Malik S.B."/>
            <person name="Marsh M.E."/>
            <person name="Mackinder L."/>
            <person name="Mock T."/>
            <person name="Mueller-Roeber B."/>
            <person name="Pagarete A."/>
            <person name="Parker M."/>
            <person name="Probert I."/>
            <person name="Quesneville H."/>
            <person name="Raines C."/>
            <person name="Rensing S.A."/>
            <person name="Riano-Pachon D.M."/>
            <person name="Richier S."/>
            <person name="Rokitta S."/>
            <person name="Shiraiwa Y."/>
            <person name="Soanes D.M."/>
            <person name="van der Giezen M."/>
            <person name="Wahlund T.M."/>
            <person name="Williams B."/>
            <person name="Wilson W."/>
            <person name="Wolfe G."/>
            <person name="Wurch L.L."/>
        </authorList>
    </citation>
    <scope>NUCLEOTIDE SEQUENCE</scope>
</reference>
<dbReference type="InterPro" id="IPR029058">
    <property type="entry name" value="AB_hydrolase_fold"/>
</dbReference>
<accession>A0A0D3IFK7</accession>
<dbReference type="Gene3D" id="3.40.50.1820">
    <property type="entry name" value="alpha/beta hydrolase"/>
    <property type="match status" value="2"/>
</dbReference>
<evidence type="ECO:0000313" key="3">
    <source>
        <dbReference type="Proteomes" id="UP000013827"/>
    </source>
</evidence>
<dbReference type="HOGENOM" id="CLU_746872_0_0_1"/>
<dbReference type="AlphaFoldDB" id="A0A0D3IFK7"/>
<dbReference type="Proteomes" id="UP000013827">
    <property type="component" value="Unassembled WGS sequence"/>
</dbReference>
<dbReference type="GeneID" id="17256230"/>
<organism evidence="2 3">
    <name type="scientific">Emiliania huxleyi (strain CCMP1516)</name>
    <dbReference type="NCBI Taxonomy" id="280463"/>
    <lineage>
        <taxon>Eukaryota</taxon>
        <taxon>Haptista</taxon>
        <taxon>Haptophyta</taxon>
        <taxon>Prymnesiophyceae</taxon>
        <taxon>Isochrysidales</taxon>
        <taxon>Noelaerhabdaceae</taxon>
        <taxon>Emiliania</taxon>
    </lineage>
</organism>
<reference evidence="2" key="2">
    <citation type="submission" date="2024-10" db="UniProtKB">
        <authorList>
            <consortium name="EnsemblProtists"/>
        </authorList>
    </citation>
    <scope>IDENTIFICATION</scope>
</reference>
<dbReference type="InterPro" id="IPR020802">
    <property type="entry name" value="TesA-like"/>
</dbReference>
<dbReference type="SUPFAM" id="SSF53474">
    <property type="entry name" value="alpha/beta-Hydrolases"/>
    <property type="match status" value="2"/>
</dbReference>
<dbReference type="EnsemblProtists" id="EOD10042">
    <property type="protein sequence ID" value="EOD10042"/>
    <property type="gene ID" value="EMIHUDRAFT_452783"/>
</dbReference>
<dbReference type="RefSeq" id="XP_005762471.1">
    <property type="nucleotide sequence ID" value="XM_005762414.1"/>
</dbReference>
<dbReference type="PaxDb" id="2903-EOD10042"/>
<keyword evidence="3" id="KW-1185">Reference proteome</keyword>